<dbReference type="Gene3D" id="1.20.1600.10">
    <property type="entry name" value="Outer membrane efflux proteins (OEP)"/>
    <property type="match status" value="1"/>
</dbReference>
<dbReference type="InterPro" id="IPR003423">
    <property type="entry name" value="OMP_efflux"/>
</dbReference>
<reference evidence="3" key="1">
    <citation type="journal article" date="2022" name="ISME J.">
        <title>Identification of active gaseous-alkane degraders at natural gas seeps.</title>
        <authorList>
            <person name="Farhan Ul Haque M."/>
            <person name="Hernandez M."/>
            <person name="Crombie A.T."/>
            <person name="Murrell J.C."/>
        </authorList>
    </citation>
    <scope>NUCLEOTIDE SEQUENCE</scope>
    <source>
        <strain evidence="3">PC2</strain>
    </source>
</reference>
<dbReference type="RefSeq" id="WP_243066164.1">
    <property type="nucleotide sequence ID" value="NZ_JAIVFK010000002.1"/>
</dbReference>
<keyword evidence="4" id="KW-1185">Reference proteome</keyword>
<name>A0ABS9Z3F0_9HYPH</name>
<dbReference type="PANTHER" id="PTHR30203:SF24">
    <property type="entry name" value="BLR4935 PROTEIN"/>
    <property type="match status" value="1"/>
</dbReference>
<dbReference type="Pfam" id="PF02321">
    <property type="entry name" value="OEP"/>
    <property type="match status" value="2"/>
</dbReference>
<dbReference type="Proteomes" id="UP001139104">
    <property type="component" value="Unassembled WGS sequence"/>
</dbReference>
<dbReference type="SUPFAM" id="SSF56954">
    <property type="entry name" value="Outer membrane efflux proteins (OEP)"/>
    <property type="match status" value="1"/>
</dbReference>
<sequence length="486" mass="51520">MTAPRLIAEPGMRAARHVLILFAVAAPLGGCESYRPAPISAARSAAALDARSLGDPRLQTFIAAAESASPANGGAGAWGLDKLTLAALYYHPDLDIARSKLAEARAGVVTAATIPNPTLSFEELSYNASLATPSPWVAAPIVNFLIETYGKREFRTARASHLVEAAREDVATASWQVRGRVRNALIDLSAAKRRSTLLQQRLALQNELVTLLEHRLSAGAVSSLDLARERIARDRAELEARDAEGRLAEARNALAAAIGVPAAALDGVDLSFTALEHPAPPKAAALGSLRREALVGRSDVQSLLADYAAAESALALQVASQYPNLKLGPGYIYDQGQSKFMLLPETELPIFNQNQGPIAEAKARRAAAAARFTALQTRILNQVDGAAARYFAAARAFDAAKALADRAAARQSSVEHAFRAGEIDRPSLLTGEIEGATAKQSLLDAEVQRLQALGGLEDALQHRFLAASAPLPVVRADPRRPVEGRS</sequence>
<comment type="similarity">
    <text evidence="1">Belongs to the outer membrane factor (OMF) (TC 1.B.17) family.</text>
</comment>
<proteinExistence type="inferred from homology"/>
<gene>
    <name evidence="3" type="ORF">K2U94_05030</name>
</gene>
<feature type="coiled-coil region" evidence="2">
    <location>
        <begin position="226"/>
        <end position="253"/>
    </location>
</feature>
<comment type="caution">
    <text evidence="3">The sequence shown here is derived from an EMBL/GenBank/DDBJ whole genome shotgun (WGS) entry which is preliminary data.</text>
</comment>
<evidence type="ECO:0000256" key="1">
    <source>
        <dbReference type="ARBA" id="ARBA00007613"/>
    </source>
</evidence>
<accession>A0ABS9Z3F0</accession>
<dbReference type="PANTHER" id="PTHR30203">
    <property type="entry name" value="OUTER MEMBRANE CATION EFFLUX PROTEIN"/>
    <property type="match status" value="1"/>
</dbReference>
<protein>
    <submittedName>
        <fullName evidence="3">TolC family protein</fullName>
    </submittedName>
</protein>
<evidence type="ECO:0000313" key="3">
    <source>
        <dbReference type="EMBL" id="MCI4682133.1"/>
    </source>
</evidence>
<dbReference type="EMBL" id="JAIVFP010000001">
    <property type="protein sequence ID" value="MCI4682133.1"/>
    <property type="molecule type" value="Genomic_DNA"/>
</dbReference>
<evidence type="ECO:0000256" key="2">
    <source>
        <dbReference type="SAM" id="Coils"/>
    </source>
</evidence>
<organism evidence="3 4">
    <name type="scientific">Candidatus Rhodoblastus alkanivorans</name>
    <dbReference type="NCBI Taxonomy" id="2954117"/>
    <lineage>
        <taxon>Bacteria</taxon>
        <taxon>Pseudomonadati</taxon>
        <taxon>Pseudomonadota</taxon>
        <taxon>Alphaproteobacteria</taxon>
        <taxon>Hyphomicrobiales</taxon>
        <taxon>Rhodoblastaceae</taxon>
        <taxon>Rhodoblastus</taxon>
    </lineage>
</organism>
<keyword evidence="2" id="KW-0175">Coiled coil</keyword>
<evidence type="ECO:0000313" key="4">
    <source>
        <dbReference type="Proteomes" id="UP001139104"/>
    </source>
</evidence>
<dbReference type="InterPro" id="IPR010131">
    <property type="entry name" value="MdtP/NodT-like"/>
</dbReference>